<accession>A0AAN9FUZ3</accession>
<dbReference type="GO" id="GO:0050661">
    <property type="term" value="F:NADP binding"/>
    <property type="evidence" value="ECO:0007669"/>
    <property type="project" value="InterPro"/>
</dbReference>
<dbReference type="InterPro" id="IPR036291">
    <property type="entry name" value="NAD(P)-bd_dom_sf"/>
</dbReference>
<name>A0AAN9FUZ3_CLITE</name>
<sequence length="114" mass="12437">MEIGFLGFGTLGKVMSMNLLHHGFKVTIWNRTLSKCEEFVARGVSVGKAPTAIVEKYKYTITMLSDPSATLFKAIKAKGDYFLKALILGSKKPTKDGQLVILANKDKVNKDGVG</sequence>
<dbReference type="GO" id="GO:0016616">
    <property type="term" value="F:oxidoreductase activity, acting on the CH-OH group of donors, NAD or NADP as acceptor"/>
    <property type="evidence" value="ECO:0007669"/>
    <property type="project" value="UniProtKB-ARBA"/>
</dbReference>
<dbReference type="InterPro" id="IPR051265">
    <property type="entry name" value="HIBADH-related_NP60_sf"/>
</dbReference>
<dbReference type="InterPro" id="IPR006115">
    <property type="entry name" value="6PGDH_NADP-bd"/>
</dbReference>
<dbReference type="AlphaFoldDB" id="A0AAN9FUZ3"/>
<keyword evidence="3" id="KW-1185">Reference proteome</keyword>
<dbReference type="Proteomes" id="UP001359559">
    <property type="component" value="Unassembled WGS sequence"/>
</dbReference>
<proteinExistence type="predicted"/>
<reference evidence="2 3" key="1">
    <citation type="submission" date="2024-01" db="EMBL/GenBank/DDBJ databases">
        <title>The genomes of 5 underutilized Papilionoideae crops provide insights into root nodulation and disease resistance.</title>
        <authorList>
            <person name="Yuan L."/>
        </authorList>
    </citation>
    <scope>NUCLEOTIDE SEQUENCE [LARGE SCALE GENOMIC DNA]</scope>
    <source>
        <strain evidence="2">LY-2023</strain>
        <tissue evidence="2">Leaf</tissue>
    </source>
</reference>
<dbReference type="Gene3D" id="3.40.50.720">
    <property type="entry name" value="NAD(P)-binding Rossmann-like Domain"/>
    <property type="match status" value="1"/>
</dbReference>
<dbReference type="Pfam" id="PF03446">
    <property type="entry name" value="NAD_binding_2"/>
    <property type="match status" value="1"/>
</dbReference>
<gene>
    <name evidence="2" type="ORF">RJT34_24868</name>
</gene>
<protein>
    <recommendedName>
        <fullName evidence="1">6-phosphogluconate dehydrogenase NADP-binding domain-containing protein</fullName>
    </recommendedName>
</protein>
<dbReference type="PANTHER" id="PTHR43580:SF9">
    <property type="entry name" value="GLYOXYLATE_SUCCINIC SEMIALDEHYDE REDUCTASE 1"/>
    <property type="match status" value="1"/>
</dbReference>
<evidence type="ECO:0000313" key="3">
    <source>
        <dbReference type="Proteomes" id="UP001359559"/>
    </source>
</evidence>
<comment type="caution">
    <text evidence="2">The sequence shown here is derived from an EMBL/GenBank/DDBJ whole genome shotgun (WGS) entry which is preliminary data.</text>
</comment>
<dbReference type="SUPFAM" id="SSF51735">
    <property type="entry name" value="NAD(P)-binding Rossmann-fold domains"/>
    <property type="match status" value="1"/>
</dbReference>
<dbReference type="EMBL" id="JAYKXN010000006">
    <property type="protein sequence ID" value="KAK7279810.1"/>
    <property type="molecule type" value="Genomic_DNA"/>
</dbReference>
<dbReference type="PANTHER" id="PTHR43580">
    <property type="entry name" value="OXIDOREDUCTASE GLYR1-RELATED"/>
    <property type="match status" value="1"/>
</dbReference>
<evidence type="ECO:0000259" key="1">
    <source>
        <dbReference type="Pfam" id="PF03446"/>
    </source>
</evidence>
<organism evidence="2 3">
    <name type="scientific">Clitoria ternatea</name>
    <name type="common">Butterfly pea</name>
    <dbReference type="NCBI Taxonomy" id="43366"/>
    <lineage>
        <taxon>Eukaryota</taxon>
        <taxon>Viridiplantae</taxon>
        <taxon>Streptophyta</taxon>
        <taxon>Embryophyta</taxon>
        <taxon>Tracheophyta</taxon>
        <taxon>Spermatophyta</taxon>
        <taxon>Magnoliopsida</taxon>
        <taxon>eudicotyledons</taxon>
        <taxon>Gunneridae</taxon>
        <taxon>Pentapetalae</taxon>
        <taxon>rosids</taxon>
        <taxon>fabids</taxon>
        <taxon>Fabales</taxon>
        <taxon>Fabaceae</taxon>
        <taxon>Papilionoideae</taxon>
        <taxon>50 kb inversion clade</taxon>
        <taxon>NPAAA clade</taxon>
        <taxon>indigoferoid/millettioid clade</taxon>
        <taxon>Phaseoleae</taxon>
        <taxon>Clitoria</taxon>
    </lineage>
</organism>
<dbReference type="GO" id="GO:0005829">
    <property type="term" value="C:cytosol"/>
    <property type="evidence" value="ECO:0007669"/>
    <property type="project" value="TreeGrafter"/>
</dbReference>
<evidence type="ECO:0000313" key="2">
    <source>
        <dbReference type="EMBL" id="KAK7279810.1"/>
    </source>
</evidence>
<feature type="domain" description="6-phosphogluconate dehydrogenase NADP-binding" evidence="1">
    <location>
        <begin position="2"/>
        <end position="70"/>
    </location>
</feature>